<name>A0AAW5L7V6_BACCE</name>
<dbReference type="SMART" id="SM00530">
    <property type="entry name" value="HTH_XRE"/>
    <property type="match status" value="1"/>
</dbReference>
<dbReference type="InterPro" id="IPR010982">
    <property type="entry name" value="Lambda_DNA-bd_dom_sf"/>
</dbReference>
<keyword evidence="1" id="KW-0238">DNA-binding</keyword>
<accession>A0AAW5L7V6</accession>
<evidence type="ECO:0000313" key="4">
    <source>
        <dbReference type="Proteomes" id="UP001204643"/>
    </source>
</evidence>
<evidence type="ECO:0000256" key="1">
    <source>
        <dbReference type="ARBA" id="ARBA00023125"/>
    </source>
</evidence>
<dbReference type="Gene3D" id="1.10.260.40">
    <property type="entry name" value="lambda repressor-like DNA-binding domains"/>
    <property type="match status" value="1"/>
</dbReference>
<dbReference type="SUPFAM" id="SSF47413">
    <property type="entry name" value="lambda repressor-like DNA-binding domains"/>
    <property type="match status" value="1"/>
</dbReference>
<feature type="domain" description="HTH cro/C1-type" evidence="2">
    <location>
        <begin position="12"/>
        <end position="66"/>
    </location>
</feature>
<protein>
    <submittedName>
        <fullName evidence="3">Helix-turn-helix domain-containing protein</fullName>
    </submittedName>
</protein>
<dbReference type="PANTHER" id="PTHR46558:SF11">
    <property type="entry name" value="HTH-TYPE TRANSCRIPTIONAL REGULATOR XRE"/>
    <property type="match status" value="1"/>
</dbReference>
<evidence type="ECO:0000313" key="3">
    <source>
        <dbReference type="EMBL" id="MCQ6288679.1"/>
    </source>
</evidence>
<dbReference type="GO" id="GO:0003677">
    <property type="term" value="F:DNA binding"/>
    <property type="evidence" value="ECO:0007669"/>
    <property type="project" value="UniProtKB-KW"/>
</dbReference>
<dbReference type="AlphaFoldDB" id="A0AAW5L7V6"/>
<comment type="caution">
    <text evidence="3">The sequence shown here is derived from an EMBL/GenBank/DDBJ whole genome shotgun (WGS) entry which is preliminary data.</text>
</comment>
<dbReference type="EMBL" id="JANHEB010000085">
    <property type="protein sequence ID" value="MCQ6288679.1"/>
    <property type="molecule type" value="Genomic_DNA"/>
</dbReference>
<gene>
    <name evidence="3" type="ORF">NPM19_29285</name>
</gene>
<organism evidence="3 4">
    <name type="scientific">Bacillus cereus</name>
    <dbReference type="NCBI Taxonomy" id="1396"/>
    <lineage>
        <taxon>Bacteria</taxon>
        <taxon>Bacillati</taxon>
        <taxon>Bacillota</taxon>
        <taxon>Bacilli</taxon>
        <taxon>Bacillales</taxon>
        <taxon>Bacillaceae</taxon>
        <taxon>Bacillus</taxon>
        <taxon>Bacillus cereus group</taxon>
    </lineage>
</organism>
<reference evidence="3" key="1">
    <citation type="submission" date="2022-07" db="EMBL/GenBank/DDBJ databases">
        <title>Identification and characterization of Bacillus thuringiensis and other Bacillus cereus group isolates from spinach by whole genome sequencing.</title>
        <authorList>
            <person name="Zao X."/>
            <person name="Zervas A."/>
            <person name="Hendriks M."/>
            <person name="Rajkovic A."/>
            <person name="Van Overbeek L."/>
            <person name="Hendriksen N.B."/>
            <person name="Uyttendaele M."/>
        </authorList>
    </citation>
    <scope>NUCLEOTIDE SEQUENCE</scope>
    <source>
        <strain evidence="3">781001F-1</strain>
    </source>
</reference>
<sequence>MNMKKNILGKNIKKLRTIRGLDRYELAADLNTTYRTVSSWETGEKIPRINKLHEIANYFNVSEAYLLNHMISDDELLQRVEGEENPVHRLSQLLYDKYMSVPDEYKPYIEKELLRYANFLTIEVDEKEKEKNTKK</sequence>
<dbReference type="InterPro" id="IPR001387">
    <property type="entry name" value="Cro/C1-type_HTH"/>
</dbReference>
<evidence type="ECO:0000259" key="2">
    <source>
        <dbReference type="PROSITE" id="PS50943"/>
    </source>
</evidence>
<dbReference type="Pfam" id="PF01381">
    <property type="entry name" value="HTH_3"/>
    <property type="match status" value="1"/>
</dbReference>
<dbReference type="Proteomes" id="UP001204643">
    <property type="component" value="Unassembled WGS sequence"/>
</dbReference>
<dbReference type="PANTHER" id="PTHR46558">
    <property type="entry name" value="TRACRIPTIONAL REGULATORY PROTEIN-RELATED-RELATED"/>
    <property type="match status" value="1"/>
</dbReference>
<dbReference type="CDD" id="cd00093">
    <property type="entry name" value="HTH_XRE"/>
    <property type="match status" value="1"/>
</dbReference>
<dbReference type="PROSITE" id="PS50943">
    <property type="entry name" value="HTH_CROC1"/>
    <property type="match status" value="1"/>
</dbReference>
<proteinExistence type="predicted"/>